<dbReference type="InterPro" id="IPR001300">
    <property type="entry name" value="Peptidase_C2_calpain_cat"/>
</dbReference>
<feature type="active site" evidence="5">
    <location>
        <position position="18"/>
    </location>
</feature>
<evidence type="ECO:0000256" key="3">
    <source>
        <dbReference type="ARBA" id="ARBA00022801"/>
    </source>
</evidence>
<evidence type="ECO:0000313" key="9">
    <source>
        <dbReference type="Proteomes" id="UP000095280"/>
    </source>
</evidence>
<reference evidence="10" key="1">
    <citation type="submission" date="2016-11" db="UniProtKB">
        <authorList>
            <consortium name="WormBaseParasite"/>
        </authorList>
    </citation>
    <scope>IDENTIFICATION</scope>
</reference>
<feature type="active site" evidence="5">
    <location>
        <position position="59"/>
    </location>
</feature>
<dbReference type="Pfam" id="PF00648">
    <property type="entry name" value="Peptidase_C2"/>
    <property type="match status" value="1"/>
</dbReference>
<evidence type="ECO:0000259" key="8">
    <source>
        <dbReference type="PROSITE" id="PS50203"/>
    </source>
</evidence>
<comment type="similarity">
    <text evidence="1">Belongs to the peptidase C2 family.</text>
</comment>
<comment type="caution">
    <text evidence="6">Lacks conserved residue(s) required for the propagation of feature annotation.</text>
</comment>
<dbReference type="Pfam" id="PF00168">
    <property type="entry name" value="C2"/>
    <property type="match status" value="1"/>
</dbReference>
<dbReference type="WBParaSite" id="maker-unitig_22573-snap-gene-0.2-mRNA-1">
    <property type="protein sequence ID" value="maker-unitig_22573-snap-gene-0.2-mRNA-1"/>
    <property type="gene ID" value="maker-unitig_22573-snap-gene-0.2"/>
</dbReference>
<evidence type="ECO:0000256" key="5">
    <source>
        <dbReference type="PIRSR" id="PIRSR622684-1"/>
    </source>
</evidence>
<dbReference type="PANTHER" id="PTHR10183:SF379">
    <property type="entry name" value="CALPAIN-5"/>
    <property type="match status" value="1"/>
</dbReference>
<evidence type="ECO:0000256" key="6">
    <source>
        <dbReference type="PROSITE-ProRule" id="PRU00239"/>
    </source>
</evidence>
<feature type="region of interest" description="Disordered" evidence="7">
    <location>
        <begin position="279"/>
        <end position="314"/>
    </location>
</feature>
<feature type="domain" description="Calpain catalytic" evidence="8">
    <location>
        <begin position="1"/>
        <end position="120"/>
    </location>
</feature>
<evidence type="ECO:0000256" key="1">
    <source>
        <dbReference type="ARBA" id="ARBA00007623"/>
    </source>
</evidence>
<evidence type="ECO:0000256" key="7">
    <source>
        <dbReference type="SAM" id="MobiDB-lite"/>
    </source>
</evidence>
<dbReference type="InterPro" id="IPR000008">
    <property type="entry name" value="C2_dom"/>
</dbReference>
<organism evidence="9 10">
    <name type="scientific">Macrostomum lignano</name>
    <dbReference type="NCBI Taxonomy" id="282301"/>
    <lineage>
        <taxon>Eukaryota</taxon>
        <taxon>Metazoa</taxon>
        <taxon>Spiralia</taxon>
        <taxon>Lophotrochozoa</taxon>
        <taxon>Platyhelminthes</taxon>
        <taxon>Rhabditophora</taxon>
        <taxon>Macrostomorpha</taxon>
        <taxon>Macrostomida</taxon>
        <taxon>Macrostomidae</taxon>
        <taxon>Macrostomum</taxon>
    </lineage>
</organism>
<dbReference type="InterPro" id="IPR038765">
    <property type="entry name" value="Papain-like_cys_pep_sf"/>
</dbReference>
<sequence>PASSDPHSETKHGLVPCHAYLVTGTHCVAADPLRFQDLVQMAQQRGDPRRRHRFVRVRNPAGQRRGAWRGPWSEGSSEMASLSDAELDRYGFAYDDDSDSWMSLADLFENFSELIVCRVHNLSVLSMRNTWHETYMLDVTNPNLELDISLSQRFEATLRTIWYPWACCWVKVESNRDELVADQPLASLCFAFTAYPEVGTRVLVLSARGLPRLVLGANPYCQVFFEGGGSKARTRALANTSDPEWKRAASVLPPHRPASDLIRNPVRTSCGRRVFARTAKSTRTSGSKGGRRAGAAVVRPPQVSGAGSPMRPNKTREFAWLPSCRSVFSSMKSASRLRHLGTSASRRKQALRPRQVCGTTVSLSSSLKGRSGFNSTSQGAGGRPFSRPSTFLIIEWLECPAGIAGFQRQDQTYRPRASAAGW</sequence>
<name>A0A1I8F6N6_9PLAT</name>
<dbReference type="CDD" id="cd00030">
    <property type="entry name" value="C2"/>
    <property type="match status" value="1"/>
</dbReference>
<keyword evidence="3" id="KW-0378">Hydrolase</keyword>
<evidence type="ECO:0000256" key="2">
    <source>
        <dbReference type="ARBA" id="ARBA00022670"/>
    </source>
</evidence>
<proteinExistence type="inferred from homology"/>
<keyword evidence="2" id="KW-0645">Protease</keyword>
<evidence type="ECO:0000256" key="4">
    <source>
        <dbReference type="ARBA" id="ARBA00022807"/>
    </source>
</evidence>
<protein>
    <submittedName>
        <fullName evidence="10">Calpain catalytic domain-containing protein</fullName>
    </submittedName>
</protein>
<keyword evidence="9" id="KW-1185">Reference proteome</keyword>
<accession>A0A1I8F6N6</accession>
<dbReference type="AlphaFoldDB" id="A0A1I8F6N6"/>
<dbReference type="SUPFAM" id="SSF54001">
    <property type="entry name" value="Cysteine proteinases"/>
    <property type="match status" value="1"/>
</dbReference>
<dbReference type="GO" id="GO:0005737">
    <property type="term" value="C:cytoplasm"/>
    <property type="evidence" value="ECO:0007669"/>
    <property type="project" value="TreeGrafter"/>
</dbReference>
<dbReference type="GO" id="GO:0006508">
    <property type="term" value="P:proteolysis"/>
    <property type="evidence" value="ECO:0007669"/>
    <property type="project" value="UniProtKB-KW"/>
</dbReference>
<dbReference type="SUPFAM" id="SSF49562">
    <property type="entry name" value="C2 domain (Calcium/lipid-binding domain, CaLB)"/>
    <property type="match status" value="1"/>
</dbReference>
<dbReference type="Proteomes" id="UP000095280">
    <property type="component" value="Unplaced"/>
</dbReference>
<dbReference type="GO" id="GO:0004198">
    <property type="term" value="F:calcium-dependent cysteine-type endopeptidase activity"/>
    <property type="evidence" value="ECO:0007669"/>
    <property type="project" value="InterPro"/>
</dbReference>
<evidence type="ECO:0000313" key="10">
    <source>
        <dbReference type="WBParaSite" id="maker-unitig_22573-snap-gene-0.2-mRNA-1"/>
    </source>
</evidence>
<dbReference type="PANTHER" id="PTHR10183">
    <property type="entry name" value="CALPAIN"/>
    <property type="match status" value="1"/>
</dbReference>
<dbReference type="Gene3D" id="3.90.70.10">
    <property type="entry name" value="Cysteine proteinases"/>
    <property type="match status" value="1"/>
</dbReference>
<dbReference type="InterPro" id="IPR035892">
    <property type="entry name" value="C2_domain_sf"/>
</dbReference>
<dbReference type="PROSITE" id="PS50203">
    <property type="entry name" value="CALPAIN_CAT"/>
    <property type="match status" value="1"/>
</dbReference>
<dbReference type="InterPro" id="IPR022684">
    <property type="entry name" value="Calpain_cysteine_protease"/>
</dbReference>
<keyword evidence="4" id="KW-0788">Thiol protease</keyword>